<comment type="catalytic activity">
    <reaction evidence="8">
        <text>Couples ATP hydrolysis with the unwinding of duplex DNA by translocating in the 3'-5' direction.</text>
        <dbReference type="EC" id="5.6.2.4"/>
    </reaction>
</comment>
<evidence type="ECO:0000256" key="4">
    <source>
        <dbReference type="ARBA" id="ARBA00022806"/>
    </source>
</evidence>
<proteinExistence type="inferred from homology"/>
<dbReference type="AlphaFoldDB" id="A0A0L0W9I6"/>
<comment type="similarity">
    <text evidence="1">Belongs to the helicase family. UvrD subfamily.</text>
</comment>
<evidence type="ECO:0000256" key="3">
    <source>
        <dbReference type="ARBA" id="ARBA00022801"/>
    </source>
</evidence>
<keyword evidence="6" id="KW-0238">DNA-binding</keyword>
<reference evidence="15" key="1">
    <citation type="submission" date="2015-07" db="EMBL/GenBank/DDBJ databases">
        <title>Draft genome sequence of the purine-degrading Gottschalkia purinilyticum DSM 1384 (formerly Clostridium purinilyticum).</title>
        <authorList>
            <person name="Poehlein A."/>
            <person name="Schiel-Bengelsdorf B."/>
            <person name="Bengelsdorf F.R."/>
            <person name="Daniel R."/>
            <person name="Duerre P."/>
        </authorList>
    </citation>
    <scope>NUCLEOTIDE SEQUENCE [LARGE SCALE GENOMIC DNA]</scope>
    <source>
        <strain evidence="15">DSM 1384</strain>
    </source>
</reference>
<evidence type="ECO:0000259" key="13">
    <source>
        <dbReference type="PROSITE" id="PS51217"/>
    </source>
</evidence>
<dbReference type="PATRIC" id="fig|1503.3.peg.3395"/>
<dbReference type="GO" id="GO:0005524">
    <property type="term" value="F:ATP binding"/>
    <property type="evidence" value="ECO:0007669"/>
    <property type="project" value="UniProtKB-UniRule"/>
</dbReference>
<dbReference type="InterPro" id="IPR027417">
    <property type="entry name" value="P-loop_NTPase"/>
</dbReference>
<dbReference type="PROSITE" id="PS51198">
    <property type="entry name" value="UVRD_HELICASE_ATP_BIND"/>
    <property type="match status" value="1"/>
</dbReference>
<evidence type="ECO:0000256" key="10">
    <source>
        <dbReference type="ARBA" id="ARBA00048988"/>
    </source>
</evidence>
<dbReference type="Gene3D" id="1.10.10.160">
    <property type="match status" value="1"/>
</dbReference>
<dbReference type="CDD" id="cd18807">
    <property type="entry name" value="SF1_C_UvrD"/>
    <property type="match status" value="1"/>
</dbReference>
<dbReference type="Pfam" id="PF00580">
    <property type="entry name" value="UvrD-helicase"/>
    <property type="match status" value="1"/>
</dbReference>
<dbReference type="InterPro" id="IPR000212">
    <property type="entry name" value="DNA_helicase_UvrD/REP"/>
</dbReference>
<dbReference type="InterPro" id="IPR013986">
    <property type="entry name" value="DExx_box_DNA_helicase_dom_sf"/>
</dbReference>
<evidence type="ECO:0000256" key="9">
    <source>
        <dbReference type="ARBA" id="ARBA00034808"/>
    </source>
</evidence>
<dbReference type="GO" id="GO:0043138">
    <property type="term" value="F:3'-5' DNA helicase activity"/>
    <property type="evidence" value="ECO:0007669"/>
    <property type="project" value="UniProtKB-EC"/>
</dbReference>
<gene>
    <name evidence="14" type="primary">pcrA</name>
    <name evidence="14" type="ORF">CLPU_9c01140</name>
</gene>
<dbReference type="STRING" id="1503.CLPU_9c01140"/>
<accession>A0A0L0W9I6</accession>
<organism evidence="14 15">
    <name type="scientific">Gottschalkia purinilytica</name>
    <name type="common">Clostridium purinilyticum</name>
    <dbReference type="NCBI Taxonomy" id="1503"/>
    <lineage>
        <taxon>Bacteria</taxon>
        <taxon>Bacillati</taxon>
        <taxon>Bacillota</taxon>
        <taxon>Tissierellia</taxon>
        <taxon>Tissierellales</taxon>
        <taxon>Gottschalkiaceae</taxon>
        <taxon>Gottschalkia</taxon>
    </lineage>
</organism>
<keyword evidence="15" id="KW-1185">Reference proteome</keyword>
<evidence type="ECO:0000313" key="15">
    <source>
        <dbReference type="Proteomes" id="UP000037267"/>
    </source>
</evidence>
<evidence type="ECO:0000256" key="8">
    <source>
        <dbReference type="ARBA" id="ARBA00034617"/>
    </source>
</evidence>
<dbReference type="CDD" id="cd17932">
    <property type="entry name" value="DEXQc_UvrD"/>
    <property type="match status" value="1"/>
</dbReference>
<dbReference type="EMBL" id="LGSS01000009">
    <property type="protein sequence ID" value="KNF08218.1"/>
    <property type="molecule type" value="Genomic_DNA"/>
</dbReference>
<dbReference type="EC" id="5.6.2.4" evidence="9"/>
<evidence type="ECO:0000256" key="1">
    <source>
        <dbReference type="ARBA" id="ARBA00009922"/>
    </source>
</evidence>
<dbReference type="InterPro" id="IPR014017">
    <property type="entry name" value="DNA_helicase_UvrD-like_C"/>
</dbReference>
<evidence type="ECO:0000259" key="12">
    <source>
        <dbReference type="PROSITE" id="PS51198"/>
    </source>
</evidence>
<evidence type="ECO:0000256" key="5">
    <source>
        <dbReference type="ARBA" id="ARBA00022840"/>
    </source>
</evidence>
<feature type="domain" description="UvrD-like helicase ATP-binding" evidence="12">
    <location>
        <begin position="15"/>
        <end position="297"/>
    </location>
</feature>
<feature type="binding site" evidence="11">
    <location>
        <begin position="36"/>
        <end position="43"/>
    </location>
    <ligand>
        <name>ATP</name>
        <dbReference type="ChEBI" id="CHEBI:30616"/>
    </ligand>
</feature>
<dbReference type="PANTHER" id="PTHR11070:SF2">
    <property type="entry name" value="ATP-DEPENDENT DNA HELICASE SRS2"/>
    <property type="match status" value="1"/>
</dbReference>
<protein>
    <recommendedName>
        <fullName evidence="9">DNA 3'-5' helicase</fullName>
        <ecNumber evidence="9">5.6.2.4</ecNumber>
    </recommendedName>
</protein>
<evidence type="ECO:0000256" key="7">
    <source>
        <dbReference type="ARBA" id="ARBA00023235"/>
    </source>
</evidence>
<feature type="domain" description="UvrD-like helicase C-terminal" evidence="13">
    <location>
        <begin position="298"/>
        <end position="560"/>
    </location>
</feature>
<keyword evidence="7" id="KW-0413">Isomerase</keyword>
<keyword evidence="4 11" id="KW-0347">Helicase</keyword>
<dbReference type="Gene3D" id="3.40.50.300">
    <property type="entry name" value="P-loop containing nucleotide triphosphate hydrolases"/>
    <property type="match status" value="2"/>
</dbReference>
<dbReference type="Proteomes" id="UP000037267">
    <property type="component" value="Unassembled WGS sequence"/>
</dbReference>
<sequence>MSNVFFNVLEKNFNINLNNQQKLATLHKDGPAIILAVPGAGKTTVLISRTANLILNHKVNPNNILSITFSKASAKDMKERFNNVFGKKLGITANFSTIHSFAYYLLRDYANLTRTRYTLIEDSSLSTNKIQIIKEIYRNTNNVIINDDKLEELLNTIGYVKNMMINIEDFRDYNNFNIRNFDKIFSSYENYKKNNNLIDFDDMLSIALNILKKNNMLLEKYSKMYKYVQVDEGQDTSKIQNEIVKLISNPNDNIFIVADDDQSIYGFRGANPEYLLKFSDSYPNAKLFFMEKNYRSTKNIVSVCNEFIKQNKERYDKSLCTDNPSKNPVTIVKVKDQIDQYEYIVKDVHNSKSYSDIAILFRNNLSSVGLVEYLNRNDIPFYMKDTKLHFFKHWAVLDILCFFNLAIDDTDIASFEKIYYKMKGYISKVALKYIIKKDKSVSVFDRLLEFDELKPFQRETIKKLGINIKKITKKNPYDAITFIEEELGYLKYLQDNCKNFGYSFESVNSILSYLKVIAIETTSIFDFVDRLNNLQSLIENAKFNKGKNVVTLSTIHSAKGLEFDKVFMVDLIDGEFPSLSSMEMSEMGDFKAIEEERRLFYVGMTRAKTSLHLITLNYKNGERVFNSRFISEIENIMSSSDSNYDYNIKVGSSIIHKKFGKGKVRAIDKNSILINFDDEGLKQLSLSLCMEKNLLSIS</sequence>
<keyword evidence="2 11" id="KW-0547">Nucleotide-binding</keyword>
<dbReference type="GO" id="GO:0000725">
    <property type="term" value="P:recombinational repair"/>
    <property type="evidence" value="ECO:0007669"/>
    <property type="project" value="TreeGrafter"/>
</dbReference>
<dbReference type="Pfam" id="PF13361">
    <property type="entry name" value="UvrD_C"/>
    <property type="match status" value="1"/>
</dbReference>
<keyword evidence="5 11" id="KW-0067">ATP-binding</keyword>
<dbReference type="PANTHER" id="PTHR11070">
    <property type="entry name" value="UVRD / RECB / PCRA DNA HELICASE FAMILY MEMBER"/>
    <property type="match status" value="1"/>
</dbReference>
<comment type="caution">
    <text evidence="14">The sequence shown here is derived from an EMBL/GenBank/DDBJ whole genome shotgun (WGS) entry which is preliminary data.</text>
</comment>
<dbReference type="InterPro" id="IPR014016">
    <property type="entry name" value="UvrD-like_ATP-bd"/>
</dbReference>
<dbReference type="GO" id="GO:0033202">
    <property type="term" value="C:DNA helicase complex"/>
    <property type="evidence" value="ECO:0007669"/>
    <property type="project" value="TreeGrafter"/>
</dbReference>
<evidence type="ECO:0000313" key="14">
    <source>
        <dbReference type="EMBL" id="KNF08218.1"/>
    </source>
</evidence>
<keyword evidence="3 11" id="KW-0378">Hydrolase</keyword>
<dbReference type="GO" id="GO:0005829">
    <property type="term" value="C:cytosol"/>
    <property type="evidence" value="ECO:0007669"/>
    <property type="project" value="TreeGrafter"/>
</dbReference>
<evidence type="ECO:0000256" key="2">
    <source>
        <dbReference type="ARBA" id="ARBA00022741"/>
    </source>
</evidence>
<dbReference type="GO" id="GO:0003677">
    <property type="term" value="F:DNA binding"/>
    <property type="evidence" value="ECO:0007669"/>
    <property type="project" value="UniProtKB-KW"/>
</dbReference>
<dbReference type="Gene3D" id="1.10.486.10">
    <property type="entry name" value="PCRA, domain 4"/>
    <property type="match status" value="1"/>
</dbReference>
<dbReference type="PROSITE" id="PS51217">
    <property type="entry name" value="UVRD_HELICASE_CTER"/>
    <property type="match status" value="1"/>
</dbReference>
<evidence type="ECO:0000256" key="11">
    <source>
        <dbReference type="PROSITE-ProRule" id="PRU00560"/>
    </source>
</evidence>
<dbReference type="SUPFAM" id="SSF52540">
    <property type="entry name" value="P-loop containing nucleoside triphosphate hydrolases"/>
    <property type="match status" value="1"/>
</dbReference>
<name>A0A0L0W9I6_GOTPU</name>
<dbReference type="GO" id="GO:0016887">
    <property type="term" value="F:ATP hydrolysis activity"/>
    <property type="evidence" value="ECO:0007669"/>
    <property type="project" value="RHEA"/>
</dbReference>
<comment type="catalytic activity">
    <reaction evidence="10">
        <text>ATP + H2O = ADP + phosphate + H(+)</text>
        <dbReference type="Rhea" id="RHEA:13065"/>
        <dbReference type="ChEBI" id="CHEBI:15377"/>
        <dbReference type="ChEBI" id="CHEBI:15378"/>
        <dbReference type="ChEBI" id="CHEBI:30616"/>
        <dbReference type="ChEBI" id="CHEBI:43474"/>
        <dbReference type="ChEBI" id="CHEBI:456216"/>
        <dbReference type="EC" id="5.6.2.4"/>
    </reaction>
</comment>
<evidence type="ECO:0000256" key="6">
    <source>
        <dbReference type="ARBA" id="ARBA00023125"/>
    </source>
</evidence>